<organism evidence="1">
    <name type="scientific">marine sediment metagenome</name>
    <dbReference type="NCBI Taxonomy" id="412755"/>
    <lineage>
        <taxon>unclassified sequences</taxon>
        <taxon>metagenomes</taxon>
        <taxon>ecological metagenomes</taxon>
    </lineage>
</organism>
<accession>X1VRR6</accession>
<gene>
    <name evidence="1" type="ORF">S12H4_51219</name>
</gene>
<name>X1VRR6_9ZZZZ</name>
<dbReference type="EMBL" id="BARW01032347">
    <property type="protein sequence ID" value="GAJ12250.1"/>
    <property type="molecule type" value="Genomic_DNA"/>
</dbReference>
<dbReference type="AlphaFoldDB" id="X1VRR6"/>
<evidence type="ECO:0000313" key="1">
    <source>
        <dbReference type="EMBL" id="GAJ12250.1"/>
    </source>
</evidence>
<proteinExistence type="predicted"/>
<protein>
    <submittedName>
        <fullName evidence="1">Uncharacterized protein</fullName>
    </submittedName>
</protein>
<feature type="non-terminal residue" evidence="1">
    <location>
        <position position="59"/>
    </location>
</feature>
<reference evidence="1" key="1">
    <citation type="journal article" date="2014" name="Front. Microbiol.">
        <title>High frequency of phylogenetically diverse reductive dehalogenase-homologous genes in deep subseafloor sedimentary metagenomes.</title>
        <authorList>
            <person name="Kawai M."/>
            <person name="Futagami T."/>
            <person name="Toyoda A."/>
            <person name="Takaki Y."/>
            <person name="Nishi S."/>
            <person name="Hori S."/>
            <person name="Arai W."/>
            <person name="Tsubouchi T."/>
            <person name="Morono Y."/>
            <person name="Uchiyama I."/>
            <person name="Ito T."/>
            <person name="Fujiyama A."/>
            <person name="Inagaki F."/>
            <person name="Takami H."/>
        </authorList>
    </citation>
    <scope>NUCLEOTIDE SEQUENCE</scope>
    <source>
        <strain evidence="1">Expedition CK06-06</strain>
    </source>
</reference>
<sequence length="59" mass="6972">MRGNQELCRVEFIKLRQKLNYPFNGVRINHTNVFTQEAKGFDNKTTDACRGKKHKAKQY</sequence>
<comment type="caution">
    <text evidence="1">The sequence shown here is derived from an EMBL/GenBank/DDBJ whole genome shotgun (WGS) entry which is preliminary data.</text>
</comment>